<dbReference type="Proteomes" id="UP000785200">
    <property type="component" value="Unassembled WGS sequence"/>
</dbReference>
<protein>
    <recommendedName>
        <fullName evidence="2">2EXR domain-containing protein</fullName>
    </recommendedName>
</protein>
<evidence type="ECO:0000313" key="3">
    <source>
        <dbReference type="EMBL" id="KAG0652749.1"/>
    </source>
</evidence>
<comment type="caution">
    <text evidence="3">The sequence shown here is derived from an EMBL/GenBank/DDBJ whole genome shotgun (WGS) entry which is preliminary data.</text>
</comment>
<dbReference type="EMBL" id="VNKQ01000002">
    <property type="protein sequence ID" value="KAG0652749.1"/>
    <property type="molecule type" value="Genomic_DNA"/>
</dbReference>
<dbReference type="Pfam" id="PF20150">
    <property type="entry name" value="2EXR"/>
    <property type="match status" value="1"/>
</dbReference>
<keyword evidence="4" id="KW-1185">Reference proteome</keyword>
<name>A0A9P6VS10_9HELO</name>
<feature type="compositionally biased region" description="Low complexity" evidence="1">
    <location>
        <begin position="10"/>
        <end position="26"/>
    </location>
</feature>
<gene>
    <name evidence="3" type="ORF">D0Z07_0369</name>
</gene>
<proteinExistence type="predicted"/>
<feature type="region of interest" description="Disordered" evidence="1">
    <location>
        <begin position="1"/>
        <end position="26"/>
    </location>
</feature>
<accession>A0A9P6VS10</accession>
<evidence type="ECO:0000313" key="4">
    <source>
        <dbReference type="Proteomes" id="UP000785200"/>
    </source>
</evidence>
<dbReference type="PANTHER" id="PTHR35910">
    <property type="entry name" value="2EXR DOMAIN-CONTAINING PROTEIN"/>
    <property type="match status" value="1"/>
</dbReference>
<dbReference type="OrthoDB" id="3473305at2759"/>
<feature type="domain" description="2EXR" evidence="2">
    <location>
        <begin position="41"/>
        <end position="132"/>
    </location>
</feature>
<evidence type="ECO:0000259" key="2">
    <source>
        <dbReference type="Pfam" id="PF20150"/>
    </source>
</evidence>
<sequence length="283" mass="32161">MAKDTISLAVSTVQPQPQTTPRPRSVTKLRSTLSTAFSKRFPQFSSLPVEIRLLVWEAAFPSPRIHELHPCGKLQQGRLTFRSNASTPPVVLRVCRESREVALHHYALMDYDPSFPAKPVRKFYFDPRADTLFLNTLTALYMTLILLEEDSEDAPRLGIMKRWQNVAFDADRAHLVTLLSGLQGRAPRPQFQRVFPDLKSLTIAFDFTRKGKTRFRTSVWPGENGTNLVALKGDTSVLMALFEPIREDLKTEFGFDETGERNVDLRMANVKRKMLHSLAACDN</sequence>
<dbReference type="AlphaFoldDB" id="A0A9P6VS10"/>
<dbReference type="InterPro" id="IPR045518">
    <property type="entry name" value="2EXR"/>
</dbReference>
<evidence type="ECO:0000256" key="1">
    <source>
        <dbReference type="SAM" id="MobiDB-lite"/>
    </source>
</evidence>
<dbReference type="PANTHER" id="PTHR35910:SF6">
    <property type="entry name" value="2EXR DOMAIN-CONTAINING PROTEIN"/>
    <property type="match status" value="1"/>
</dbReference>
<reference evidence="3" key="1">
    <citation type="submission" date="2019-07" db="EMBL/GenBank/DDBJ databases">
        <title>Hyphodiscus hymeniophilus genome sequencing and assembly.</title>
        <authorList>
            <person name="Kramer G."/>
            <person name="Nodwell J."/>
        </authorList>
    </citation>
    <scope>NUCLEOTIDE SEQUENCE</scope>
    <source>
        <strain evidence="3">ATCC 34498</strain>
    </source>
</reference>
<organism evidence="3 4">
    <name type="scientific">Hyphodiscus hymeniophilus</name>
    <dbReference type="NCBI Taxonomy" id="353542"/>
    <lineage>
        <taxon>Eukaryota</taxon>
        <taxon>Fungi</taxon>
        <taxon>Dikarya</taxon>
        <taxon>Ascomycota</taxon>
        <taxon>Pezizomycotina</taxon>
        <taxon>Leotiomycetes</taxon>
        <taxon>Helotiales</taxon>
        <taxon>Hyphodiscaceae</taxon>
        <taxon>Hyphodiscus</taxon>
    </lineage>
</organism>